<name>A0A150PK50_SORCE</name>
<gene>
    <name evidence="8" type="ORF">BE04_13335</name>
</gene>
<dbReference type="PANTHER" id="PTHR24305:SF166">
    <property type="entry name" value="CYTOCHROME P450 12A4, MITOCHONDRIAL-RELATED"/>
    <property type="match status" value="1"/>
</dbReference>
<dbReference type="GO" id="GO:0016705">
    <property type="term" value="F:oxidoreductase activity, acting on paired donors, with incorporation or reduction of molecular oxygen"/>
    <property type="evidence" value="ECO:0007669"/>
    <property type="project" value="InterPro"/>
</dbReference>
<proteinExistence type="inferred from homology"/>
<dbReference type="InterPro" id="IPR017972">
    <property type="entry name" value="Cyt_P450_CS"/>
</dbReference>
<evidence type="ECO:0000256" key="6">
    <source>
        <dbReference type="RuleBase" id="RU000461"/>
    </source>
</evidence>
<feature type="binding site" description="axial binding residue" evidence="5">
    <location>
        <position position="386"/>
    </location>
    <ligand>
        <name>heme</name>
        <dbReference type="ChEBI" id="CHEBI:30413"/>
    </ligand>
    <ligandPart>
        <name>Fe</name>
        <dbReference type="ChEBI" id="CHEBI:18248"/>
    </ligandPart>
</feature>
<dbReference type="GO" id="GO:0005506">
    <property type="term" value="F:iron ion binding"/>
    <property type="evidence" value="ECO:0007669"/>
    <property type="project" value="InterPro"/>
</dbReference>
<dbReference type="SUPFAM" id="SSF48264">
    <property type="entry name" value="Cytochrome P450"/>
    <property type="match status" value="1"/>
</dbReference>
<evidence type="ECO:0000256" key="1">
    <source>
        <dbReference type="ARBA" id="ARBA00001971"/>
    </source>
</evidence>
<dbReference type="InterPro" id="IPR036396">
    <property type="entry name" value="Cyt_P450_sf"/>
</dbReference>
<comment type="caution">
    <text evidence="8">The sequence shown here is derived from an EMBL/GenBank/DDBJ whole genome shotgun (WGS) entry which is preliminary data.</text>
</comment>
<dbReference type="PRINTS" id="PR00385">
    <property type="entry name" value="P450"/>
</dbReference>
<evidence type="ECO:0000256" key="5">
    <source>
        <dbReference type="PIRSR" id="PIRSR602403-1"/>
    </source>
</evidence>
<organism evidence="8 9">
    <name type="scientific">Sorangium cellulosum</name>
    <name type="common">Polyangium cellulosum</name>
    <dbReference type="NCBI Taxonomy" id="56"/>
    <lineage>
        <taxon>Bacteria</taxon>
        <taxon>Pseudomonadati</taxon>
        <taxon>Myxococcota</taxon>
        <taxon>Polyangia</taxon>
        <taxon>Polyangiales</taxon>
        <taxon>Polyangiaceae</taxon>
        <taxon>Sorangium</taxon>
    </lineage>
</organism>
<dbReference type="PROSITE" id="PS00086">
    <property type="entry name" value="CYTOCHROME_P450"/>
    <property type="match status" value="1"/>
</dbReference>
<dbReference type="GO" id="GO:0004497">
    <property type="term" value="F:monooxygenase activity"/>
    <property type="evidence" value="ECO:0007669"/>
    <property type="project" value="UniProtKB-KW"/>
</dbReference>
<protein>
    <submittedName>
        <fullName evidence="8">Cytochrome P450</fullName>
    </submittedName>
</protein>
<feature type="region of interest" description="Disordered" evidence="7">
    <location>
        <begin position="443"/>
        <end position="477"/>
    </location>
</feature>
<keyword evidence="6" id="KW-0560">Oxidoreductase</keyword>
<dbReference type="GO" id="GO:0020037">
    <property type="term" value="F:heme binding"/>
    <property type="evidence" value="ECO:0007669"/>
    <property type="project" value="InterPro"/>
</dbReference>
<evidence type="ECO:0000256" key="4">
    <source>
        <dbReference type="ARBA" id="ARBA00023004"/>
    </source>
</evidence>
<dbReference type="AlphaFoldDB" id="A0A150PK50"/>
<dbReference type="Gene3D" id="1.10.630.10">
    <property type="entry name" value="Cytochrome P450"/>
    <property type="match status" value="1"/>
</dbReference>
<dbReference type="Pfam" id="PF00067">
    <property type="entry name" value="p450"/>
    <property type="match status" value="1"/>
</dbReference>
<dbReference type="InterPro" id="IPR050121">
    <property type="entry name" value="Cytochrome_P450_monoxygenase"/>
</dbReference>
<dbReference type="EMBL" id="JELX01002250">
    <property type="protein sequence ID" value="KYF56052.1"/>
    <property type="molecule type" value="Genomic_DNA"/>
</dbReference>
<sequence length="477" mass="51439">MGSLPPGPKSFSLVDYIRSGFISSEPVFKRYAAQHGPTFRVKSPNGMLTITADPEAIRAIYTADPDTFGVWAAELVEPVFGTTSVVVTTGARHRRDRKLLGPPFGAGAMRGYGEAIADISLGEASRWRPGRSFSMLAATQAIALDVIVRVVFGVRGEERVGRTREAVLALIDSLSPSFFVLPALRREFGGFGPYARNRRAARALEALLVEEVQRRRAAGDASQDILGLMMSARHDDGGGMSDVEIADQLRALLFAGHETTAMSLGWAMYWLHREPAVLARLLAEIDALGPSPAPDALASLPYLEAVCLEALRIHPPVVDVGRVAKRPFQLGRYTIPAGESVAASPLLLHGREDLYPSPERFRPSRFLERRFSPFEYIAFGGGARRCLGAAFAMYEMKVVLGTILGRYRLRLESQAPIQHVRRGLTMGPSGGMAMILEGERERPRAAGGGAAAEGSQAEPALQGVASGPAARCPMGFS</sequence>
<dbReference type="InterPro" id="IPR002403">
    <property type="entry name" value="Cyt_P450_E_grp-IV"/>
</dbReference>
<comment type="similarity">
    <text evidence="2 6">Belongs to the cytochrome P450 family.</text>
</comment>
<accession>A0A150PK50</accession>
<evidence type="ECO:0000256" key="2">
    <source>
        <dbReference type="ARBA" id="ARBA00010617"/>
    </source>
</evidence>
<dbReference type="CDD" id="cd11053">
    <property type="entry name" value="CYP110-like"/>
    <property type="match status" value="1"/>
</dbReference>
<keyword evidence="6" id="KW-0503">Monooxygenase</keyword>
<comment type="cofactor">
    <cofactor evidence="1 5">
        <name>heme</name>
        <dbReference type="ChEBI" id="CHEBI:30413"/>
    </cofactor>
</comment>
<keyword evidence="5 6" id="KW-0349">Heme</keyword>
<evidence type="ECO:0000256" key="7">
    <source>
        <dbReference type="SAM" id="MobiDB-lite"/>
    </source>
</evidence>
<evidence type="ECO:0000256" key="3">
    <source>
        <dbReference type="ARBA" id="ARBA00022723"/>
    </source>
</evidence>
<dbReference type="PANTHER" id="PTHR24305">
    <property type="entry name" value="CYTOCHROME P450"/>
    <property type="match status" value="1"/>
</dbReference>
<evidence type="ECO:0000313" key="9">
    <source>
        <dbReference type="Proteomes" id="UP000075604"/>
    </source>
</evidence>
<keyword evidence="3 5" id="KW-0479">Metal-binding</keyword>
<dbReference type="Proteomes" id="UP000075604">
    <property type="component" value="Unassembled WGS sequence"/>
</dbReference>
<reference evidence="8 9" key="1">
    <citation type="submission" date="2014-02" db="EMBL/GenBank/DDBJ databases">
        <title>The small core and large imbalanced accessory genome model reveals a collaborative survival strategy of Sorangium cellulosum strains in nature.</title>
        <authorList>
            <person name="Han K."/>
            <person name="Peng R."/>
            <person name="Blom J."/>
            <person name="Li Y.-Z."/>
        </authorList>
    </citation>
    <scope>NUCLEOTIDE SEQUENCE [LARGE SCALE GENOMIC DNA]</scope>
    <source>
        <strain evidence="8 9">So0157-18</strain>
    </source>
</reference>
<evidence type="ECO:0000313" key="8">
    <source>
        <dbReference type="EMBL" id="KYF56052.1"/>
    </source>
</evidence>
<dbReference type="InterPro" id="IPR001128">
    <property type="entry name" value="Cyt_P450"/>
</dbReference>
<keyword evidence="4 5" id="KW-0408">Iron</keyword>
<dbReference type="PRINTS" id="PR00465">
    <property type="entry name" value="EP450IV"/>
</dbReference>